<sequence length="162" mass="17921">MFLRSRGYLDIVAVTLHIKAPESYMIEKKRFDFKGYSQCFECEDARTYDKTMGAHLGKCKAVKRYLASTADTQHGSYLYTAGNPSSAQSHDGQHLAQSPRPVNPNGPPIVHNPPATGRSAASDTDLLSSQFFPYFIADIDAALDMQGGMMTMLDNGWPPNQR</sequence>
<gene>
    <name evidence="2" type="ORF">CAC42_1839</name>
</gene>
<proteinExistence type="predicted"/>
<comment type="caution">
    <text evidence="2">The sequence shown here is derived from an EMBL/GenBank/DDBJ whole genome shotgun (WGS) entry which is preliminary data.</text>
</comment>
<keyword evidence="3" id="KW-1185">Reference proteome</keyword>
<organism evidence="2 3">
    <name type="scientific">Sphaceloma murrayae</name>
    <dbReference type="NCBI Taxonomy" id="2082308"/>
    <lineage>
        <taxon>Eukaryota</taxon>
        <taxon>Fungi</taxon>
        <taxon>Dikarya</taxon>
        <taxon>Ascomycota</taxon>
        <taxon>Pezizomycotina</taxon>
        <taxon>Dothideomycetes</taxon>
        <taxon>Dothideomycetidae</taxon>
        <taxon>Myriangiales</taxon>
        <taxon>Elsinoaceae</taxon>
        <taxon>Sphaceloma</taxon>
    </lineage>
</organism>
<dbReference type="AlphaFoldDB" id="A0A2K1QW33"/>
<feature type="region of interest" description="Disordered" evidence="1">
    <location>
        <begin position="79"/>
        <end position="121"/>
    </location>
</feature>
<protein>
    <submittedName>
        <fullName evidence="2">Uncharacterized protein</fullName>
    </submittedName>
</protein>
<name>A0A2K1QW33_9PEZI</name>
<dbReference type="InParanoid" id="A0A2K1QW33"/>
<accession>A0A2K1QW33</accession>
<dbReference type="EMBL" id="NKHZ01000033">
    <property type="protein sequence ID" value="PNS19103.1"/>
    <property type="molecule type" value="Genomic_DNA"/>
</dbReference>
<dbReference type="Proteomes" id="UP000243797">
    <property type="component" value="Unassembled WGS sequence"/>
</dbReference>
<reference evidence="2 3" key="1">
    <citation type="submission" date="2017-06" db="EMBL/GenBank/DDBJ databases">
        <title>Draft genome sequence of a variant of Elsinoe murrayae.</title>
        <authorList>
            <person name="Cheng Q."/>
        </authorList>
    </citation>
    <scope>NUCLEOTIDE SEQUENCE [LARGE SCALE GENOMIC DNA]</scope>
    <source>
        <strain evidence="2 3">CQ-2017a</strain>
    </source>
</reference>
<evidence type="ECO:0000313" key="3">
    <source>
        <dbReference type="Proteomes" id="UP000243797"/>
    </source>
</evidence>
<evidence type="ECO:0000313" key="2">
    <source>
        <dbReference type="EMBL" id="PNS19103.1"/>
    </source>
</evidence>
<evidence type="ECO:0000256" key="1">
    <source>
        <dbReference type="SAM" id="MobiDB-lite"/>
    </source>
</evidence>
<feature type="compositionally biased region" description="Pro residues" evidence="1">
    <location>
        <begin position="101"/>
        <end position="111"/>
    </location>
</feature>